<comment type="caution">
    <text evidence="3">The sequence shown here is derived from an EMBL/GenBank/DDBJ whole genome shotgun (WGS) entry which is preliminary data.</text>
</comment>
<feature type="repeat" description="Filamin" evidence="1">
    <location>
        <begin position="274"/>
        <end position="334"/>
    </location>
</feature>
<feature type="non-terminal residue" evidence="3">
    <location>
        <position position="1039"/>
    </location>
</feature>
<gene>
    <name evidence="3" type="ORF">BDFB_002492</name>
</gene>
<dbReference type="PROSITE" id="PS50194">
    <property type="entry name" value="FILAMIN_REPEAT"/>
    <property type="match status" value="1"/>
</dbReference>
<keyword evidence="4" id="KW-1185">Reference proteome</keyword>
<dbReference type="Gene3D" id="2.60.40.10">
    <property type="entry name" value="Immunoglobulins"/>
    <property type="match status" value="1"/>
</dbReference>
<reference evidence="3 4" key="1">
    <citation type="submission" date="2017-03" db="EMBL/GenBank/DDBJ databases">
        <title>Genome of the blue death feigning beetle - Asbolus verrucosus.</title>
        <authorList>
            <person name="Rider S.D."/>
        </authorList>
    </citation>
    <scope>NUCLEOTIDE SEQUENCE [LARGE SCALE GENOMIC DNA]</scope>
    <source>
        <strain evidence="3">Butters</strain>
        <tissue evidence="3">Head and leg muscle</tissue>
    </source>
</reference>
<keyword evidence="2" id="KW-0812">Transmembrane</keyword>
<feature type="non-terminal residue" evidence="3">
    <location>
        <position position="1"/>
    </location>
</feature>
<dbReference type="InterPro" id="IPR017868">
    <property type="entry name" value="Filamin/ABP280_repeat-like"/>
</dbReference>
<dbReference type="Proteomes" id="UP000292052">
    <property type="component" value="Unassembled WGS sequence"/>
</dbReference>
<proteinExistence type="predicted"/>
<dbReference type="SUPFAM" id="SSF47576">
    <property type="entry name" value="Calponin-homology domain, CH-domain"/>
    <property type="match status" value="1"/>
</dbReference>
<dbReference type="OrthoDB" id="10012602at2759"/>
<dbReference type="Gene3D" id="1.10.418.10">
    <property type="entry name" value="Calponin-like domain"/>
    <property type="match status" value="1"/>
</dbReference>
<dbReference type="InterPro" id="IPR013783">
    <property type="entry name" value="Ig-like_fold"/>
</dbReference>
<evidence type="ECO:0000313" key="4">
    <source>
        <dbReference type="Proteomes" id="UP000292052"/>
    </source>
</evidence>
<dbReference type="SUPFAM" id="SSF81296">
    <property type="entry name" value="E set domains"/>
    <property type="match status" value="1"/>
</dbReference>
<name>A0A482VJ75_ASBVE</name>
<dbReference type="EMBL" id="QDEB01094110">
    <property type="protein sequence ID" value="RZC32830.1"/>
    <property type="molecule type" value="Genomic_DNA"/>
</dbReference>
<dbReference type="AlphaFoldDB" id="A0A482VJ75"/>
<dbReference type="InterPro" id="IPR036872">
    <property type="entry name" value="CH_dom_sf"/>
</dbReference>
<evidence type="ECO:0000256" key="1">
    <source>
        <dbReference type="PROSITE-ProRule" id="PRU00087"/>
    </source>
</evidence>
<sequence length="1039" mass="118443">NASDEVSEAQGDQGWRGFSFVLHVLVPIAGLALLWKQRGIFSKLLLQLDRSCVSVYCPSLSKREKLLKWASGRLPSTWSSQARTLSTGIPELWKDGSLLCTLINSVVPGACPNPHRHWRKPPLHAQALAYKYLGLVPIFTEDELSGEFTTNQEKNFIHYLHKLQEAINNWPTKDDANRNFSSQYVARGMGLYTGEQHRKTVFYVYSDVTTKKRGNVLMYIRGPYGTQGKATISPFHNLKTIPVVNVLQHQLEATKILPFKNDEQKSFLKTISLDFTSLISNPEDKEDNDEIPIQIDMEIDRAKITYIPKNTGIYEINLICDGELLRGSPYNVQVINNTSGKRDSFSADCENVEEKITFTKRKILSKVIDCIDEQICIENDKISRITFDNSRESSGESDNDLIITAVTKKKDEILKTEINCTLENIIEEINSVQDKNTLDPTEAKNKEEYSQKPNALDEIKKIAENLKAEVPQIVDTNKETNDIIVNSRHKLVKNCEEAKTEIVNLLQQEPVDEVDSKNEYNGNMDLPEKKLISKLDINLVESTKYLKNIVNTTNRQEMLGKILPSEFLGKKAKIDEDENNNSAKNSPSKRIKSKIYVEITPKTMKTKPTIDSHDVTSPICPDHIVPEVEKSSLNLLTLSEKRKAFSKQSSVSIPDCCDNFTFSTSENDESSKSRDSTFRELSVLNVLESIRQSRKNSLSDSCSLSTATSLPNMMSFDSGNHEINFKARKDYWERLSSRSSSNVSLANSDYSQNKRKVMANKNFFNKFNMAGLRHNNEKIEEIAKSVDNLTRIKYDSLDADRQYKSVDTSLEDCSIVSIEERKKQLLKNFYEQEAHTPKKLNIKMNFFKKNNKPKNETNDTVFTPISDRIQNFDKQPTIKPKLTNIATKQVTEPVKEESKKPSTKHSIKSQFKRAIKFFKNLEENSKIKSKHNKKRRFSLDSQKKNNHKIKEGGSLKLSNISERFSVNNLYEDVFGNEFGSFKGTPNKIGVANSLASFSRDPEINDLKAQEESNISYNLFVNKSKNKKRKSIKTLFDVNY</sequence>
<evidence type="ECO:0000256" key="2">
    <source>
        <dbReference type="SAM" id="Phobius"/>
    </source>
</evidence>
<feature type="transmembrane region" description="Helical" evidence="2">
    <location>
        <begin position="15"/>
        <end position="35"/>
    </location>
</feature>
<protein>
    <submittedName>
        <fullName evidence="3">Claspin-like</fullName>
    </submittedName>
</protein>
<keyword evidence="2" id="KW-0472">Membrane</keyword>
<accession>A0A482VJ75</accession>
<keyword evidence="2" id="KW-1133">Transmembrane helix</keyword>
<organism evidence="3 4">
    <name type="scientific">Asbolus verrucosus</name>
    <name type="common">Desert ironclad beetle</name>
    <dbReference type="NCBI Taxonomy" id="1661398"/>
    <lineage>
        <taxon>Eukaryota</taxon>
        <taxon>Metazoa</taxon>
        <taxon>Ecdysozoa</taxon>
        <taxon>Arthropoda</taxon>
        <taxon>Hexapoda</taxon>
        <taxon>Insecta</taxon>
        <taxon>Pterygota</taxon>
        <taxon>Neoptera</taxon>
        <taxon>Endopterygota</taxon>
        <taxon>Coleoptera</taxon>
        <taxon>Polyphaga</taxon>
        <taxon>Cucujiformia</taxon>
        <taxon>Tenebrionidae</taxon>
        <taxon>Pimeliinae</taxon>
        <taxon>Asbolus</taxon>
    </lineage>
</organism>
<dbReference type="InterPro" id="IPR014756">
    <property type="entry name" value="Ig_E-set"/>
</dbReference>
<evidence type="ECO:0000313" key="3">
    <source>
        <dbReference type="EMBL" id="RZC32830.1"/>
    </source>
</evidence>